<dbReference type="InterPro" id="IPR023074">
    <property type="entry name" value="HMG_CoA_Rdtase_cat_sf"/>
</dbReference>
<dbReference type="InterPro" id="IPR002202">
    <property type="entry name" value="HMG_CoA_Rdtase"/>
</dbReference>
<evidence type="ECO:0000313" key="5">
    <source>
        <dbReference type="Proteomes" id="UP000823401"/>
    </source>
</evidence>
<dbReference type="Gene3D" id="1.10.8.660">
    <property type="match status" value="1"/>
</dbReference>
<dbReference type="PANTHER" id="PTHR10572">
    <property type="entry name" value="3-HYDROXY-3-METHYLGLUTARYL-COENZYME A REDUCTASE"/>
    <property type="match status" value="1"/>
</dbReference>
<dbReference type="Proteomes" id="UP000823401">
    <property type="component" value="Unassembled WGS sequence"/>
</dbReference>
<dbReference type="NCBIfam" id="TIGR00532">
    <property type="entry name" value="HMG_CoA_R_NAD"/>
    <property type="match status" value="1"/>
</dbReference>
<dbReference type="Gene3D" id="3.30.70.420">
    <property type="entry name" value="Hydroxymethylglutaryl-CoA reductase, class I/II, NAD/NADP-binding domain"/>
    <property type="match status" value="1"/>
</dbReference>
<comment type="caution">
    <text evidence="4">The sequence shown here is derived from an EMBL/GenBank/DDBJ whole genome shotgun (WGS) entry which is preliminary data.</text>
</comment>
<dbReference type="CDD" id="cd00644">
    <property type="entry name" value="HMG-CoA_reductase_classII"/>
    <property type="match status" value="1"/>
</dbReference>
<comment type="catalytic activity">
    <reaction evidence="3">
        <text>(R)-mevalonate + 2 NAD(+) + CoA = (3S)-3-hydroxy-3-methylglutaryl-CoA + 2 NADH + 2 H(+)</text>
        <dbReference type="Rhea" id="RHEA:14833"/>
        <dbReference type="ChEBI" id="CHEBI:15378"/>
        <dbReference type="ChEBI" id="CHEBI:36464"/>
        <dbReference type="ChEBI" id="CHEBI:43074"/>
        <dbReference type="ChEBI" id="CHEBI:57287"/>
        <dbReference type="ChEBI" id="CHEBI:57540"/>
        <dbReference type="ChEBI" id="CHEBI:57945"/>
        <dbReference type="EC" id="1.1.1.88"/>
    </reaction>
</comment>
<evidence type="ECO:0000256" key="2">
    <source>
        <dbReference type="ARBA" id="ARBA00023002"/>
    </source>
</evidence>
<keyword evidence="3" id="KW-0520">NAD</keyword>
<dbReference type="SUPFAM" id="SSF56542">
    <property type="entry name" value="Substrate-binding domain of HMG-CoA reductase"/>
    <property type="match status" value="1"/>
</dbReference>
<organism evidence="4 5">
    <name type="scientific">Ruoffia tabacinasalis</name>
    <dbReference type="NCBI Taxonomy" id="87458"/>
    <lineage>
        <taxon>Bacteria</taxon>
        <taxon>Bacillati</taxon>
        <taxon>Bacillota</taxon>
        <taxon>Bacilli</taxon>
        <taxon>Lactobacillales</taxon>
        <taxon>Aerococcaceae</taxon>
        <taxon>Ruoffia</taxon>
    </lineage>
</organism>
<dbReference type="PANTHER" id="PTHR10572:SF24">
    <property type="entry name" value="3-HYDROXY-3-METHYLGLUTARYL-COENZYME A REDUCTASE"/>
    <property type="match status" value="1"/>
</dbReference>
<dbReference type="PROSITE" id="PS50065">
    <property type="entry name" value="HMG_COA_REDUCTASE_4"/>
    <property type="match status" value="1"/>
</dbReference>
<gene>
    <name evidence="4" type="ORF">HYQ42_06790</name>
</gene>
<proteinExistence type="inferred from homology"/>
<dbReference type="EMBL" id="JACCEL010000014">
    <property type="protein sequence ID" value="MBG9978491.1"/>
    <property type="molecule type" value="Genomic_DNA"/>
</dbReference>
<dbReference type="RefSeq" id="WP_197104566.1">
    <property type="nucleotide sequence ID" value="NZ_JACCEL010000014.1"/>
</dbReference>
<evidence type="ECO:0000256" key="3">
    <source>
        <dbReference type="RuleBase" id="RU361219"/>
    </source>
</evidence>
<comment type="similarity">
    <text evidence="1 3">Belongs to the HMG-CoA reductase family.</text>
</comment>
<dbReference type="InterPro" id="IPR004553">
    <property type="entry name" value="HMG_CoA_Rdtase_bac-typ"/>
</dbReference>
<dbReference type="SUPFAM" id="SSF55035">
    <property type="entry name" value="NAD-binding domain of HMG-CoA reductase"/>
    <property type="match status" value="1"/>
</dbReference>
<keyword evidence="5" id="KW-1185">Reference proteome</keyword>
<dbReference type="GO" id="GO:0140643">
    <property type="term" value="F:hydroxymethylglutaryl-CoA reductase (NADH) activity"/>
    <property type="evidence" value="ECO:0007669"/>
    <property type="project" value="UniProtKB-EC"/>
</dbReference>
<name>A0ABS0LM02_9LACT</name>
<sequence>MDQRQFFSGFYKHSISKRIELIESWLDASIDSASTVLPEAYANQMIENYLFNYHLPLGVAVNLKVNNAEYVVPMAIEEPSVIAAASFGAKLLGNIQAETKERLLIGQIIMTVQQPFIEIQQIIKENKAKLLNIASQASASMVRRGGGPKDIWVEEKEHPNRNYVSVYLSLDPCDAMGANVINTVLEALSPTMESIIEGEVLMSILSNYQPQAVTIATAKVPFAHLSKDKEEAKSLAERLEMASDYAWLDPYRATTHNKGIMNGIDAVVIATGNDWRAIEAGAHAYAVKDGQYRSLTKWQVNYEDESLEGSIEIPLQVATVGGTLSSHPTAKLALKMLNITSAKDLSNIIASVGLIQNFAAMRALVSEGIQKGHMRMQARALAMQVGATIEEIPAVVTQLNEAAQMNRDTARRILEEIRK</sequence>
<keyword evidence="2 3" id="KW-0560">Oxidoreductase</keyword>
<dbReference type="InterPro" id="IPR009023">
    <property type="entry name" value="HMG_CoA_Rdtase_NAD(P)-bd_sf"/>
</dbReference>
<dbReference type="Pfam" id="PF00368">
    <property type="entry name" value="HMG-CoA_red"/>
    <property type="match status" value="1"/>
</dbReference>
<evidence type="ECO:0000313" key="4">
    <source>
        <dbReference type="EMBL" id="MBG9978491.1"/>
    </source>
</evidence>
<dbReference type="Gene3D" id="3.90.770.10">
    <property type="entry name" value="3-hydroxy-3-methylglutaryl-coenzyme A Reductase, Chain A, domain 2"/>
    <property type="match status" value="1"/>
</dbReference>
<reference evidence="4 5" key="1">
    <citation type="submission" date="2020-07" db="EMBL/GenBank/DDBJ databases">
        <title>Facklamia lactis sp. nov., isolated from raw milk.</title>
        <authorList>
            <person name="Doll E.V."/>
            <person name="Huptas C."/>
            <person name="Staib L."/>
            <person name="Wenning M."/>
            <person name="Scherer S."/>
        </authorList>
    </citation>
    <scope>NUCLEOTIDE SEQUENCE [LARGE SCALE GENOMIC DNA]</scope>
    <source>
        <strain evidence="4 5">DSM 104272</strain>
    </source>
</reference>
<accession>A0ABS0LM02</accession>
<dbReference type="EC" id="1.1.1.88" evidence="3"/>
<protein>
    <recommendedName>
        <fullName evidence="3">3-hydroxy-3-methylglutaryl coenzyme A reductase</fullName>
        <shortName evidence="3">HMG-CoA reductase</shortName>
        <ecNumber evidence="3">1.1.1.88</ecNumber>
    </recommendedName>
</protein>
<dbReference type="InterPro" id="IPR009029">
    <property type="entry name" value="HMG_CoA_Rdtase_sub-bd_dom_sf"/>
</dbReference>
<comment type="pathway">
    <text evidence="3">Metabolic intermediate metabolism; (R)-mevalonate degradation; (S)-3-hydroxy-3-methylglutaryl-CoA from (R)-mevalonate: step 1/1.</text>
</comment>
<evidence type="ECO:0000256" key="1">
    <source>
        <dbReference type="ARBA" id="ARBA00007661"/>
    </source>
</evidence>